<reference evidence="4" key="2">
    <citation type="journal article" date="2020" name="Int. J. Syst. Evol. Microbiol.">
        <title>Genomic insights into a novel species Rhodoferax aquaticus sp. nov., isolated from freshwater.</title>
        <authorList>
            <person name="Li T."/>
            <person name="Zhuo Y."/>
            <person name="Jin C.Z."/>
            <person name="Wu X."/>
            <person name="Ko S.R."/>
            <person name="Jin F.J."/>
            <person name="Ahn C.Y."/>
            <person name="Oh H.M."/>
            <person name="Lee H.G."/>
            <person name="Jin L."/>
        </authorList>
    </citation>
    <scope>NUCLEOTIDE SEQUENCE [LARGE SCALE GENOMIC DNA]</scope>
    <source>
        <strain evidence="4">Gr-4</strain>
    </source>
</reference>
<sequence>MSTTPLGTPIPSIDELRANSERLIQQSLAQAQQTGAPKNDMSPADLDLARSNSKALSVVLGMALHAAYRYLRDFIARQAIPIKSTGEFLAGWLATYGMAFKPAAAASGNVTGTGVAATLLQAGTLLQTTDGRQYSVAADVAVGAGGTVTATVTALVAGAAGNLSGGSALTLVSTVVGIDAGFTAAMPNGITGGADEETEAQAIYRLQQRLSNEPMGGSPADYARWAMQVAGITRAWGVRNPSGATTAGVIIMADGNISPGLPTVGQQQLVSDYIRDPKRGPPDELFVIIPTPVTINVTVNVSPDTAAIRAAVVLALKDLFFREAVPGGSIPHSHLKEVISGVTGEYNHTISAPALTEGGVFTVGTYNSLLVLGTVTFV</sequence>
<dbReference type="PANTHER" id="PTHR37829">
    <property type="entry name" value="PHAGE-LIKE ELEMENT PBSX PROTEIN XKDT"/>
    <property type="match status" value="1"/>
</dbReference>
<keyword evidence="4" id="KW-1185">Reference proteome</keyword>
<evidence type="ECO:0000313" key="4">
    <source>
        <dbReference type="Proteomes" id="UP000317365"/>
    </source>
</evidence>
<feature type="domain" description="Baseplate J-like central" evidence="2">
    <location>
        <begin position="215"/>
        <end position="299"/>
    </location>
</feature>
<dbReference type="KEGG" id="rhg:EXZ61_02590"/>
<dbReference type="AlphaFoldDB" id="A0A515EKE8"/>
<dbReference type="Proteomes" id="UP000317365">
    <property type="component" value="Chromosome"/>
</dbReference>
<gene>
    <name evidence="3" type="ORF">EXZ61_02590</name>
</gene>
<reference evidence="4" key="1">
    <citation type="submission" date="2019-02" db="EMBL/GenBank/DDBJ databases">
        <title>Complete genome sequence of Rhodoferax sp. Gr-4.</title>
        <authorList>
            <person name="Jin L."/>
        </authorList>
    </citation>
    <scope>NUCLEOTIDE SEQUENCE [LARGE SCALE GENOMIC DNA]</scope>
    <source>
        <strain evidence="4">Gr-4</strain>
    </source>
</reference>
<accession>A0A515EKE8</accession>
<proteinExistence type="predicted"/>
<name>A0A515EKE8_9BURK</name>
<protein>
    <submittedName>
        <fullName evidence="3">Baseplate J/gp47 family protein</fullName>
    </submittedName>
</protein>
<dbReference type="InterPro" id="IPR052399">
    <property type="entry name" value="Phage_Baseplate_Assmbl_Protein"/>
</dbReference>
<feature type="domain" description="Baseplate protein J-like barrel" evidence="1">
    <location>
        <begin position="110"/>
        <end position="180"/>
    </location>
</feature>
<evidence type="ECO:0000259" key="1">
    <source>
        <dbReference type="Pfam" id="PF04865"/>
    </source>
</evidence>
<evidence type="ECO:0000313" key="3">
    <source>
        <dbReference type="EMBL" id="QDL53145.1"/>
    </source>
</evidence>
<dbReference type="PANTHER" id="PTHR37829:SF3">
    <property type="entry name" value="PROTEIN JAYE-RELATED"/>
    <property type="match status" value="1"/>
</dbReference>
<dbReference type="InterPro" id="IPR058531">
    <property type="entry name" value="Baseplate_J_M"/>
</dbReference>
<dbReference type="Pfam" id="PF04865">
    <property type="entry name" value="Baseplate_J"/>
    <property type="match status" value="1"/>
</dbReference>
<dbReference type="InterPro" id="IPR006949">
    <property type="entry name" value="Barrel_Baseplate_J-like"/>
</dbReference>
<dbReference type="RefSeq" id="WP_142808735.1">
    <property type="nucleotide sequence ID" value="NZ_CP036282.1"/>
</dbReference>
<organism evidence="3 4">
    <name type="scientific">Rhodoferax aquaticus</name>
    <dbReference type="NCBI Taxonomy" id="2527691"/>
    <lineage>
        <taxon>Bacteria</taxon>
        <taxon>Pseudomonadati</taxon>
        <taxon>Pseudomonadota</taxon>
        <taxon>Betaproteobacteria</taxon>
        <taxon>Burkholderiales</taxon>
        <taxon>Comamonadaceae</taxon>
        <taxon>Rhodoferax</taxon>
    </lineage>
</organism>
<evidence type="ECO:0000259" key="2">
    <source>
        <dbReference type="Pfam" id="PF26078"/>
    </source>
</evidence>
<dbReference type="EMBL" id="CP036282">
    <property type="protein sequence ID" value="QDL53145.1"/>
    <property type="molecule type" value="Genomic_DNA"/>
</dbReference>
<dbReference type="Pfam" id="PF26078">
    <property type="entry name" value="Baseplate_J_M"/>
    <property type="match status" value="1"/>
</dbReference>